<sequence length="166" mass="18138">MPILMRQATAPERTARMTSSTRRALAAILLCTLPLTACTSVKEGLSYPVPDNICGIPADKEILQELLDDGDKLEQNTGHFTFEEGQICHTYVDGNDSVVSEGDWEKSGYTLRDYFESYDVKGIRYFKGGKYASWNFGVVTVIPCPGVSDEGEVVAVQGDCKVAVTS</sequence>
<gene>
    <name evidence="1" type="ORF">GCM10009535_51520</name>
</gene>
<accession>A0ABN1HSQ8</accession>
<protein>
    <recommendedName>
        <fullName evidence="3">Lipoprotein</fullName>
    </recommendedName>
</protein>
<dbReference type="EMBL" id="BAAAGU010000066">
    <property type="protein sequence ID" value="GAA0665489.1"/>
    <property type="molecule type" value="Genomic_DNA"/>
</dbReference>
<evidence type="ECO:0000313" key="2">
    <source>
        <dbReference type="Proteomes" id="UP001500724"/>
    </source>
</evidence>
<reference evidence="1 2" key="1">
    <citation type="journal article" date="2019" name="Int. J. Syst. Evol. Microbiol.">
        <title>The Global Catalogue of Microorganisms (GCM) 10K type strain sequencing project: providing services to taxonomists for standard genome sequencing and annotation.</title>
        <authorList>
            <consortium name="The Broad Institute Genomics Platform"/>
            <consortium name="The Broad Institute Genome Sequencing Center for Infectious Disease"/>
            <person name="Wu L."/>
            <person name="Ma J."/>
        </authorList>
    </citation>
    <scope>NUCLEOTIDE SEQUENCE [LARGE SCALE GENOMIC DNA]</scope>
    <source>
        <strain evidence="1 2">JCM 10367</strain>
    </source>
</reference>
<evidence type="ECO:0008006" key="3">
    <source>
        <dbReference type="Google" id="ProtNLM"/>
    </source>
</evidence>
<organism evidence="1 2">
    <name type="scientific">Streptomyces thermocarboxydovorans</name>
    <dbReference type="NCBI Taxonomy" id="59298"/>
    <lineage>
        <taxon>Bacteria</taxon>
        <taxon>Bacillati</taxon>
        <taxon>Actinomycetota</taxon>
        <taxon>Actinomycetes</taxon>
        <taxon>Kitasatosporales</taxon>
        <taxon>Streptomycetaceae</taxon>
        <taxon>Streptomyces</taxon>
    </lineage>
</organism>
<proteinExistence type="predicted"/>
<keyword evidence="2" id="KW-1185">Reference proteome</keyword>
<dbReference type="Proteomes" id="UP001500724">
    <property type="component" value="Unassembled WGS sequence"/>
</dbReference>
<name>A0ABN1HSQ8_9ACTN</name>
<evidence type="ECO:0000313" key="1">
    <source>
        <dbReference type="EMBL" id="GAA0665489.1"/>
    </source>
</evidence>
<comment type="caution">
    <text evidence="1">The sequence shown here is derived from an EMBL/GenBank/DDBJ whole genome shotgun (WGS) entry which is preliminary data.</text>
</comment>